<dbReference type="GO" id="GO:0005345">
    <property type="term" value="F:purine nucleobase transmembrane transporter activity"/>
    <property type="evidence" value="ECO:0007669"/>
    <property type="project" value="UniProtKB-ARBA"/>
</dbReference>
<evidence type="ECO:0000256" key="3">
    <source>
        <dbReference type="ARBA" id="ARBA00022448"/>
    </source>
</evidence>
<evidence type="ECO:0000313" key="8">
    <source>
        <dbReference type="Proteomes" id="UP001515500"/>
    </source>
</evidence>
<dbReference type="Proteomes" id="UP001515500">
    <property type="component" value="Chromosome 16"/>
</dbReference>
<accession>A0AB40CV86</accession>
<evidence type="ECO:0000256" key="5">
    <source>
        <dbReference type="ARBA" id="ARBA00022989"/>
    </source>
</evidence>
<feature type="transmembrane region" description="Helical" evidence="7">
    <location>
        <begin position="69"/>
        <end position="87"/>
    </location>
</feature>
<evidence type="ECO:0000313" key="9">
    <source>
        <dbReference type="RefSeq" id="XP_039142505.1"/>
    </source>
</evidence>
<dbReference type="GeneID" id="120279648"/>
<dbReference type="PANTHER" id="PTHR31376:SF2">
    <property type="entry name" value="PURINE PERMEASE 11-RELATED"/>
    <property type="match status" value="1"/>
</dbReference>
<keyword evidence="6 7" id="KW-0472">Membrane</keyword>
<dbReference type="Pfam" id="PF16913">
    <property type="entry name" value="PUNUT"/>
    <property type="match status" value="1"/>
</dbReference>
<reference evidence="9" key="1">
    <citation type="submission" date="2025-08" db="UniProtKB">
        <authorList>
            <consortium name="RefSeq"/>
        </authorList>
    </citation>
    <scope>IDENTIFICATION</scope>
</reference>
<dbReference type="RefSeq" id="XP_039142505.1">
    <property type="nucleotide sequence ID" value="XM_039286571.1"/>
</dbReference>
<feature type="transmembrane region" description="Helical" evidence="7">
    <location>
        <begin position="39"/>
        <end position="57"/>
    </location>
</feature>
<dbReference type="InterPro" id="IPR030182">
    <property type="entry name" value="PUP_plant"/>
</dbReference>
<name>A0AB40CV86_DIOCR</name>
<organism evidence="8 9">
    <name type="scientific">Dioscorea cayennensis subsp. rotundata</name>
    <name type="common">White Guinea yam</name>
    <name type="synonym">Dioscorea rotundata</name>
    <dbReference type="NCBI Taxonomy" id="55577"/>
    <lineage>
        <taxon>Eukaryota</taxon>
        <taxon>Viridiplantae</taxon>
        <taxon>Streptophyta</taxon>
        <taxon>Embryophyta</taxon>
        <taxon>Tracheophyta</taxon>
        <taxon>Spermatophyta</taxon>
        <taxon>Magnoliopsida</taxon>
        <taxon>Liliopsida</taxon>
        <taxon>Dioscoreales</taxon>
        <taxon>Dioscoreaceae</taxon>
        <taxon>Dioscorea</taxon>
    </lineage>
</organism>
<dbReference type="AlphaFoldDB" id="A0AB40CV86"/>
<keyword evidence="4 7" id="KW-0812">Transmembrane</keyword>
<evidence type="ECO:0000256" key="7">
    <source>
        <dbReference type="SAM" id="Phobius"/>
    </source>
</evidence>
<dbReference type="PANTHER" id="PTHR31376">
    <property type="entry name" value="OS09G0467300 PROTEIN-RELATED"/>
    <property type="match status" value="1"/>
</dbReference>
<dbReference type="GO" id="GO:0015211">
    <property type="term" value="F:purine nucleoside transmembrane transporter activity"/>
    <property type="evidence" value="ECO:0007669"/>
    <property type="project" value="InterPro"/>
</dbReference>
<evidence type="ECO:0000256" key="2">
    <source>
        <dbReference type="ARBA" id="ARBA00006213"/>
    </source>
</evidence>
<proteinExistence type="inferred from homology"/>
<keyword evidence="3" id="KW-0813">Transport</keyword>
<evidence type="ECO:0000256" key="4">
    <source>
        <dbReference type="ARBA" id="ARBA00022692"/>
    </source>
</evidence>
<comment type="similarity">
    <text evidence="2">Belongs to the purine permeases (TC 2.A.7.14) family.</text>
</comment>
<evidence type="ECO:0000256" key="6">
    <source>
        <dbReference type="ARBA" id="ARBA00023136"/>
    </source>
</evidence>
<dbReference type="SUPFAM" id="SSF103481">
    <property type="entry name" value="Multidrug resistance efflux transporter EmrE"/>
    <property type="match status" value="1"/>
</dbReference>
<feature type="transmembrane region" description="Helical" evidence="7">
    <location>
        <begin position="93"/>
        <end position="112"/>
    </location>
</feature>
<keyword evidence="5 7" id="KW-1133">Transmembrane helix</keyword>
<keyword evidence="8" id="KW-1185">Reference proteome</keyword>
<sequence>MWLQTLTNGAGFPILYLPLLLSNQSTSIAAAKPLPIAKLAVIYAVFGITAALANLMYSYGLLYLPVSTFSLLSATQLGFNAIFSYFINSEKFTYLTFNSIVLLTFSATIIGFQNKVDDYSETFGGKYLLGFILTIAAAASFSLILSLDAAQL</sequence>
<feature type="transmembrane region" description="Helical" evidence="7">
    <location>
        <begin position="124"/>
        <end position="147"/>
    </location>
</feature>
<comment type="subcellular location">
    <subcellularLocation>
        <location evidence="1">Membrane</location>
        <topology evidence="1">Multi-pass membrane protein</topology>
    </subcellularLocation>
</comment>
<evidence type="ECO:0000256" key="1">
    <source>
        <dbReference type="ARBA" id="ARBA00004141"/>
    </source>
</evidence>
<gene>
    <name evidence="9" type="primary">LOC120279648</name>
</gene>
<protein>
    <submittedName>
        <fullName evidence="9">Probable purine permease 11</fullName>
    </submittedName>
</protein>
<dbReference type="GO" id="GO:0016020">
    <property type="term" value="C:membrane"/>
    <property type="evidence" value="ECO:0007669"/>
    <property type="project" value="UniProtKB-SubCell"/>
</dbReference>
<dbReference type="InterPro" id="IPR037185">
    <property type="entry name" value="EmrE-like"/>
</dbReference>